<dbReference type="Proteomes" id="UP000287651">
    <property type="component" value="Unassembled WGS sequence"/>
</dbReference>
<name>A0A427ASS8_ENSVE</name>
<organism evidence="1 2">
    <name type="scientific">Ensete ventricosum</name>
    <name type="common">Abyssinian banana</name>
    <name type="synonym">Musa ensete</name>
    <dbReference type="NCBI Taxonomy" id="4639"/>
    <lineage>
        <taxon>Eukaryota</taxon>
        <taxon>Viridiplantae</taxon>
        <taxon>Streptophyta</taxon>
        <taxon>Embryophyta</taxon>
        <taxon>Tracheophyta</taxon>
        <taxon>Spermatophyta</taxon>
        <taxon>Magnoliopsida</taxon>
        <taxon>Liliopsida</taxon>
        <taxon>Zingiberales</taxon>
        <taxon>Musaceae</taxon>
        <taxon>Ensete</taxon>
    </lineage>
</organism>
<dbReference type="EMBL" id="AMZH03001435">
    <property type="protein sequence ID" value="RRT79314.1"/>
    <property type="molecule type" value="Genomic_DNA"/>
</dbReference>
<dbReference type="AlphaFoldDB" id="A0A427ASS8"/>
<evidence type="ECO:0000313" key="1">
    <source>
        <dbReference type="EMBL" id="RRT79314.1"/>
    </source>
</evidence>
<accession>A0A427ASS8</accession>
<protein>
    <submittedName>
        <fullName evidence="1">Uncharacterized protein</fullName>
    </submittedName>
</protein>
<proteinExistence type="predicted"/>
<gene>
    <name evidence="1" type="ORF">B296_00020544</name>
</gene>
<reference evidence="1 2" key="1">
    <citation type="journal article" date="2014" name="Agronomy (Basel)">
        <title>A Draft Genome Sequence for Ensete ventricosum, the Drought-Tolerant Tree Against Hunger.</title>
        <authorList>
            <person name="Harrison J."/>
            <person name="Moore K.A."/>
            <person name="Paszkiewicz K."/>
            <person name="Jones T."/>
            <person name="Grant M."/>
            <person name="Ambacheew D."/>
            <person name="Muzemil S."/>
            <person name="Studholme D.J."/>
        </authorList>
    </citation>
    <scope>NUCLEOTIDE SEQUENCE [LARGE SCALE GENOMIC DNA]</scope>
</reference>
<sequence length="134" mass="15281">MDPTSVRPIAENHLAQENFQIVIRPNRGAVCLVGWFSRKTEEEEERKLAQERKASLLTIGQATVLHPFAQLGDADADADQRVQFSTAKRFCVEEKEERKNMMTMSELLWSTRPHACSAISSLLEVRLGEVRPWD</sequence>
<comment type="caution">
    <text evidence="1">The sequence shown here is derived from an EMBL/GenBank/DDBJ whole genome shotgun (WGS) entry which is preliminary data.</text>
</comment>
<evidence type="ECO:0000313" key="2">
    <source>
        <dbReference type="Proteomes" id="UP000287651"/>
    </source>
</evidence>